<sequence length="47" mass="5305">MPVQKAKGGYRYGRSGKVYRGKGAKKKAARQGRAIKVSQARRRKRKS</sequence>
<name>X1AWY3_9ZZZZ</name>
<feature type="compositionally biased region" description="Basic residues" evidence="1">
    <location>
        <begin position="17"/>
        <end position="30"/>
    </location>
</feature>
<comment type="caution">
    <text evidence="2">The sequence shown here is derived from an EMBL/GenBank/DDBJ whole genome shotgun (WGS) entry which is preliminary data.</text>
</comment>
<accession>X1AWY3</accession>
<reference evidence="2" key="1">
    <citation type="journal article" date="2014" name="Front. Microbiol.">
        <title>High frequency of phylogenetically diverse reductive dehalogenase-homologous genes in deep subseafloor sedimentary metagenomes.</title>
        <authorList>
            <person name="Kawai M."/>
            <person name="Futagami T."/>
            <person name="Toyoda A."/>
            <person name="Takaki Y."/>
            <person name="Nishi S."/>
            <person name="Hori S."/>
            <person name="Arai W."/>
            <person name="Tsubouchi T."/>
            <person name="Morono Y."/>
            <person name="Uchiyama I."/>
            <person name="Ito T."/>
            <person name="Fujiyama A."/>
            <person name="Inagaki F."/>
            <person name="Takami H."/>
        </authorList>
    </citation>
    <scope>NUCLEOTIDE SEQUENCE</scope>
    <source>
        <strain evidence="2">Expedition CK06-06</strain>
    </source>
</reference>
<dbReference type="AlphaFoldDB" id="X1AWY3"/>
<proteinExistence type="predicted"/>
<evidence type="ECO:0000256" key="1">
    <source>
        <dbReference type="SAM" id="MobiDB-lite"/>
    </source>
</evidence>
<evidence type="ECO:0000313" key="2">
    <source>
        <dbReference type="EMBL" id="GAG87619.1"/>
    </source>
</evidence>
<gene>
    <name evidence="2" type="ORF">S01H4_30397</name>
</gene>
<organism evidence="2">
    <name type="scientific">marine sediment metagenome</name>
    <dbReference type="NCBI Taxonomy" id="412755"/>
    <lineage>
        <taxon>unclassified sequences</taxon>
        <taxon>metagenomes</taxon>
        <taxon>ecological metagenomes</taxon>
    </lineage>
</organism>
<dbReference type="EMBL" id="BART01015685">
    <property type="protein sequence ID" value="GAG87619.1"/>
    <property type="molecule type" value="Genomic_DNA"/>
</dbReference>
<feature type="region of interest" description="Disordered" evidence="1">
    <location>
        <begin position="1"/>
        <end position="47"/>
    </location>
</feature>
<protein>
    <submittedName>
        <fullName evidence="2">Uncharacterized protein</fullName>
    </submittedName>
</protein>